<evidence type="ECO:0008006" key="5">
    <source>
        <dbReference type="Google" id="ProtNLM"/>
    </source>
</evidence>
<dbReference type="AlphaFoldDB" id="A0A160VT94"/>
<sequence>MKTIDLFEFVPIFYSIGGDRPTFQEDTKTLVLPEKLVRELDKINEKLQFLDITLKTIKPKNKVGVFSFKGLTLQIFPKLLRTKSYEELERSKSLVMGNLLKMLSIAGDIPITDADIASVSLAKADFLEVLIRIYACGLLSILKSHRYYQYMHRHDELRYVKGQINFQKYSLHPARRHIIPCNFNDKFIDNPLNRTLKYAAYLMSRITESPDNYRMLKNIMSIFDSVSLVPISLEEIERIHFHRLNKIFKPYVELAKIFIQNSIVKLQYSKIETFTFLIPMEKLFEKFVTNTIISNKEKVLTEEFQDAKIIPQHEIGYLLMDREYSRGYFKLIPDITIEVQGKRYVIDLKYKLLTKEEKKLGVSQSDLYQMYAYATKWNADGVLLIYPTLEEHVEKEWHFEVETRTGRKDIPLIIRTINLNHNLLKNEGWENFLLELSQSLTRLIQTN</sequence>
<dbReference type="REBASE" id="145513">
    <property type="entry name" value="Tch1McrBCP"/>
</dbReference>
<proteinExistence type="predicted"/>
<dbReference type="Proteomes" id="UP000250189">
    <property type="component" value="Chromosome"/>
</dbReference>
<evidence type="ECO:0000313" key="2">
    <source>
        <dbReference type="EMBL" id="CUX77706.1"/>
    </source>
</evidence>
<dbReference type="OrthoDB" id="62357at2157"/>
<dbReference type="REBASE" id="210332">
    <property type="entry name" value="TchGC74McrBCP"/>
</dbReference>
<keyword evidence="4" id="KW-1185">Reference proteome</keyword>
<dbReference type="PANTHER" id="PTHR38733">
    <property type="entry name" value="PROTEIN MCRC"/>
    <property type="match status" value="1"/>
</dbReference>
<organism evidence="2 3">
    <name type="scientific">Thermococcus chitonophagus</name>
    <dbReference type="NCBI Taxonomy" id="54262"/>
    <lineage>
        <taxon>Archaea</taxon>
        <taxon>Methanobacteriati</taxon>
        <taxon>Methanobacteriota</taxon>
        <taxon>Thermococci</taxon>
        <taxon>Thermococcales</taxon>
        <taxon>Thermococcaceae</taxon>
        <taxon>Thermococcus</taxon>
    </lineage>
</organism>
<dbReference type="Pfam" id="PF10117">
    <property type="entry name" value="McrBC"/>
    <property type="match status" value="1"/>
</dbReference>
<dbReference type="GeneID" id="33322611"/>
<reference evidence="1 4" key="3">
    <citation type="submission" date="2016-04" db="EMBL/GenBank/DDBJ databases">
        <title>Complete genome sequence of Thermococcus chitonophagus type strain GC74.</title>
        <authorList>
            <person name="Oger P.M."/>
        </authorList>
    </citation>
    <scope>NUCLEOTIDE SEQUENCE [LARGE SCALE GENOMIC DNA]</scope>
    <source>
        <strain evidence="1 4">GC74</strain>
    </source>
</reference>
<reference evidence="3" key="1">
    <citation type="submission" date="2016-01" db="EMBL/GenBank/DDBJ databases">
        <authorList>
            <person name="Vorgias C.E."/>
        </authorList>
    </citation>
    <scope>NUCLEOTIDE SEQUENCE [LARGE SCALE GENOMIC DNA]</scope>
</reference>
<dbReference type="EMBL" id="CP015193">
    <property type="protein sequence ID" value="ASJ17101.1"/>
    <property type="molecule type" value="Genomic_DNA"/>
</dbReference>
<dbReference type="Proteomes" id="UP000093069">
    <property type="component" value="Chromosome I"/>
</dbReference>
<gene>
    <name evidence="1" type="ORF">A3L04_08480</name>
    <name evidence="2" type="ORF">CHITON_0927</name>
</gene>
<dbReference type="KEGG" id="tch:CHITON_0927"/>
<protein>
    <recommendedName>
        <fullName evidence="5">Restriction endonuclease</fullName>
    </recommendedName>
</protein>
<accession>A0A160VT94</accession>
<evidence type="ECO:0000313" key="1">
    <source>
        <dbReference type="EMBL" id="ASJ17101.1"/>
    </source>
</evidence>
<dbReference type="EMBL" id="LN999010">
    <property type="protein sequence ID" value="CUX77706.1"/>
    <property type="molecule type" value="Genomic_DNA"/>
</dbReference>
<name>A0A160VT94_9EURY</name>
<dbReference type="InterPro" id="IPR019292">
    <property type="entry name" value="McrC"/>
</dbReference>
<reference evidence="2" key="2">
    <citation type="submission" date="2016-01" db="EMBL/GenBank/DDBJ databases">
        <authorList>
            <person name="Oliw E.H."/>
        </authorList>
    </citation>
    <scope>NUCLEOTIDE SEQUENCE</scope>
    <source>
        <strain evidence="2">1</strain>
    </source>
</reference>
<dbReference type="RefSeq" id="WP_068577199.1">
    <property type="nucleotide sequence ID" value="NZ_CP015193.1"/>
</dbReference>
<evidence type="ECO:0000313" key="3">
    <source>
        <dbReference type="Proteomes" id="UP000093069"/>
    </source>
</evidence>
<evidence type="ECO:0000313" key="4">
    <source>
        <dbReference type="Proteomes" id="UP000250189"/>
    </source>
</evidence>
<dbReference type="PANTHER" id="PTHR38733:SF1">
    <property type="entry name" value="TYPE IV METHYL-DIRECTED RESTRICTION ENZYME ECOKMCRBC"/>
    <property type="match status" value="1"/>
</dbReference>
<dbReference type="STRING" id="54262.CHITON_0927"/>